<evidence type="ECO:0000313" key="2">
    <source>
        <dbReference type="Proteomes" id="UP001279734"/>
    </source>
</evidence>
<keyword evidence="2" id="KW-1185">Reference proteome</keyword>
<dbReference type="AlphaFoldDB" id="A0AAD3SQU5"/>
<accession>A0AAD3SQU5</accession>
<evidence type="ECO:0000313" key="1">
    <source>
        <dbReference type="EMBL" id="GMH14751.1"/>
    </source>
</evidence>
<gene>
    <name evidence="1" type="ORF">Nepgr_016592</name>
</gene>
<sequence>MELSLCSPSGAPPHLPFLRPTMRLCYHTSASYLYPSSVERETPVRGHKKLIARSDQLLDGEEERHALDA</sequence>
<dbReference type="EMBL" id="BSYO01000014">
    <property type="protein sequence ID" value="GMH14751.1"/>
    <property type="molecule type" value="Genomic_DNA"/>
</dbReference>
<name>A0AAD3SQU5_NEPGR</name>
<comment type="caution">
    <text evidence="1">The sequence shown here is derived from an EMBL/GenBank/DDBJ whole genome shotgun (WGS) entry which is preliminary data.</text>
</comment>
<organism evidence="1 2">
    <name type="scientific">Nepenthes gracilis</name>
    <name type="common">Slender pitcher plant</name>
    <dbReference type="NCBI Taxonomy" id="150966"/>
    <lineage>
        <taxon>Eukaryota</taxon>
        <taxon>Viridiplantae</taxon>
        <taxon>Streptophyta</taxon>
        <taxon>Embryophyta</taxon>
        <taxon>Tracheophyta</taxon>
        <taxon>Spermatophyta</taxon>
        <taxon>Magnoliopsida</taxon>
        <taxon>eudicotyledons</taxon>
        <taxon>Gunneridae</taxon>
        <taxon>Pentapetalae</taxon>
        <taxon>Caryophyllales</taxon>
        <taxon>Nepenthaceae</taxon>
        <taxon>Nepenthes</taxon>
    </lineage>
</organism>
<protein>
    <submittedName>
        <fullName evidence="1">Uncharacterized protein</fullName>
    </submittedName>
</protein>
<reference evidence="1" key="1">
    <citation type="submission" date="2023-05" db="EMBL/GenBank/DDBJ databases">
        <title>Nepenthes gracilis genome sequencing.</title>
        <authorList>
            <person name="Fukushima K."/>
        </authorList>
    </citation>
    <scope>NUCLEOTIDE SEQUENCE</scope>
    <source>
        <strain evidence="1">SING2019-196</strain>
    </source>
</reference>
<proteinExistence type="predicted"/>
<dbReference type="Proteomes" id="UP001279734">
    <property type="component" value="Unassembled WGS sequence"/>
</dbReference>